<keyword evidence="2" id="KW-1185">Reference proteome</keyword>
<dbReference type="EMBL" id="CAJVQC010043060">
    <property type="protein sequence ID" value="CAG8776681.1"/>
    <property type="molecule type" value="Genomic_DNA"/>
</dbReference>
<evidence type="ECO:0000313" key="1">
    <source>
        <dbReference type="EMBL" id="CAG8776681.1"/>
    </source>
</evidence>
<protein>
    <submittedName>
        <fullName evidence="1">34620_t:CDS:1</fullName>
    </submittedName>
</protein>
<gene>
    <name evidence="1" type="ORF">RPERSI_LOCUS17034</name>
</gene>
<proteinExistence type="predicted"/>
<name>A0ACA9R5C7_9GLOM</name>
<organism evidence="1 2">
    <name type="scientific">Racocetra persica</name>
    <dbReference type="NCBI Taxonomy" id="160502"/>
    <lineage>
        <taxon>Eukaryota</taxon>
        <taxon>Fungi</taxon>
        <taxon>Fungi incertae sedis</taxon>
        <taxon>Mucoromycota</taxon>
        <taxon>Glomeromycotina</taxon>
        <taxon>Glomeromycetes</taxon>
        <taxon>Diversisporales</taxon>
        <taxon>Gigasporaceae</taxon>
        <taxon>Racocetra</taxon>
    </lineage>
</organism>
<evidence type="ECO:0000313" key="2">
    <source>
        <dbReference type="Proteomes" id="UP000789920"/>
    </source>
</evidence>
<comment type="caution">
    <text evidence="1">The sequence shown here is derived from an EMBL/GenBank/DDBJ whole genome shotgun (WGS) entry which is preliminary data.</text>
</comment>
<dbReference type="Proteomes" id="UP000789920">
    <property type="component" value="Unassembled WGS sequence"/>
</dbReference>
<feature type="non-terminal residue" evidence="1">
    <location>
        <position position="159"/>
    </location>
</feature>
<reference evidence="1" key="1">
    <citation type="submission" date="2021-06" db="EMBL/GenBank/DDBJ databases">
        <authorList>
            <person name="Kallberg Y."/>
            <person name="Tangrot J."/>
            <person name="Rosling A."/>
        </authorList>
    </citation>
    <scope>NUCLEOTIDE SEQUENCE</scope>
    <source>
        <strain evidence="1">MA461A</strain>
    </source>
</reference>
<feature type="non-terminal residue" evidence="1">
    <location>
        <position position="1"/>
    </location>
</feature>
<sequence>LETLNLYGVRDTITTINECDLITIFRSPSAKNFQILDIGSSETTPSVLTLIKENCSSLLKNLGISKAQITNIRANKDLLTSLPNLQYIDLTSVPCFNALNTNSLLIGIEKNKHPIHTIEINESLLKRLHATKGWKIDVNYSRRWNYSRGSRLGSIRVDR</sequence>
<accession>A0ACA9R5C7</accession>